<feature type="compositionally biased region" description="Basic and acidic residues" evidence="1">
    <location>
        <begin position="202"/>
        <end position="215"/>
    </location>
</feature>
<gene>
    <name evidence="2" type="ORF">OJ253_2170</name>
</gene>
<evidence type="ECO:0008006" key="3">
    <source>
        <dbReference type="Google" id="ProtNLM"/>
    </source>
</evidence>
<organism evidence="2">
    <name type="scientific">Cryptosporidium canis</name>
    <dbReference type="NCBI Taxonomy" id="195482"/>
    <lineage>
        <taxon>Eukaryota</taxon>
        <taxon>Sar</taxon>
        <taxon>Alveolata</taxon>
        <taxon>Apicomplexa</taxon>
        <taxon>Conoidasida</taxon>
        <taxon>Coccidia</taxon>
        <taxon>Eucoccidiorida</taxon>
        <taxon>Eimeriorina</taxon>
        <taxon>Cryptosporidiidae</taxon>
        <taxon>Cryptosporidium</taxon>
    </lineage>
</organism>
<feature type="compositionally biased region" description="Basic residues" evidence="1">
    <location>
        <begin position="184"/>
        <end position="201"/>
    </location>
</feature>
<proteinExistence type="predicted"/>
<name>A0A9D5HX84_9CRYT</name>
<comment type="caution">
    <text evidence="2">The sequence shown here is derived from an EMBL/GenBank/DDBJ whole genome shotgun (WGS) entry which is preliminary data.</text>
</comment>
<sequence length="1331" mass="151421">MDQENTKSLNSSTNTPNRNANLSFKNSNSETPVKSSARSVGGSAGGSSSVRRSSRLLKKNDAKSDDNALFTPNIGAPGGTPYLLRSKSRETLSSTEANLRSNAMEMPPLNLGSGNDLGENSEFYQMNTEKHERRNDSTNIYSTPRKKMRGSDENNVNISSNKNIDNTDFSKGLDLETESQMKNSSRRRGGNIKSTPRSKNKRVNEEDSAIKDRKSILKQYDPDGINTATVNIKTPKSQKKVQFGTKNLIIIDENKQDMNINKFVIESDNVDGSRNQDNVQIGELESGRMSILSELDDAGTGQIYNFPSLEELINTKKSEDNPNSNTYNGDIIYNDVSGKNVIIRSSNTYLGDIPIDQSKSIENRIQIGNYDEEASNIQDGNDNSSNAEGDLNVIQDGNGDRGLDLTDQINISDYSINYRDSIPANLPGAFLSEVMKNLSSVNFPDESNKEMESDIRIPKLEINDDSFHGKDLNTSVQLEDSAKESDVLDINEESKEQKHDEFAEDNKLSETHSLQNEVDDKSELKLEEQTQIQQIVVEQTNEEIESDQLVDGNNEISQSIETKIEEISNQPSDLIPELVEERDEVEASSGYQNDDIETQKIVLTETLTILKDSNNRLSSILITPKRNSNVNAGYANKLTPSSEALLKSLNNTKSILNITPQGYTWEEFQTILNLNFTMENYFSILDFNEIGNSAKIKEKNVEEESMDSKLLLMDLQSMLKSEKSIDQENAKQIVSRYSSEVIRSLQNRIWSEIEKHTLIKEFNSQVFNERYTENLSKFSESEIATVMAIIVNKSRYGSKNDEKIKNELFERISKYFFAEDRNIFLKKAIIDWKEKVVFPFKNLLIMGYEEMIKMFIQKHEQLMNNKNRIQNSNVLLSTIESCKISEMHVYETYWNAMKIVHDNINNYKDEIERFKNYLNLMERKKSNISKLLLKEEELYNSLLLELNDWKFKKNSLRHHLNDLRIKEEFAGFTWDLFTINKFQTIIVLNNSCNNQSNLLKVRVSIEWNIDDNSSLSGNKIMDSPPVTLKIELLEEDRKIENSEDDLSANSLKFNDLQFQLALLNNQRLDDKIYLAYIHVIEKTLNLRLIELFLDYKRQNKMNNNILIELIRGIFQSCIVLLWRLESIVFEILNIIKVFNLAIIDIEENILVINIPILVGAHDISSNSGIGVIHANQSLYSSTSNSPLSPLLLTGPTSSSPMTPSNPSPHLLMASRPVISIQFNITNSLFMSIGTLVNSIEGISIYNTNDEITSDMIRVFKDQIDEIHGQGKYLNNTRKNSAVYVGYNCLLSIIQNTVQEGGRNQLIWKRPLEKFAPRLLNAVQISKLHQNF</sequence>
<dbReference type="EMBL" id="JAPCXC010000054">
    <property type="protein sequence ID" value="KAJ1607807.1"/>
    <property type="molecule type" value="Genomic_DNA"/>
</dbReference>
<feature type="compositionally biased region" description="Low complexity" evidence="1">
    <location>
        <begin position="35"/>
        <end position="51"/>
    </location>
</feature>
<dbReference type="Proteomes" id="UP001067231">
    <property type="component" value="Unassembled WGS sequence"/>
</dbReference>
<protein>
    <recommendedName>
        <fullName evidence="3">Spc7 kinetochore protein domain-containing protein</fullName>
    </recommendedName>
</protein>
<feature type="compositionally biased region" description="Polar residues" evidence="1">
    <location>
        <begin position="91"/>
        <end position="101"/>
    </location>
</feature>
<feature type="compositionally biased region" description="Basic and acidic residues" evidence="1">
    <location>
        <begin position="494"/>
        <end position="510"/>
    </location>
</feature>
<feature type="region of interest" description="Disordered" evidence="1">
    <location>
        <begin position="494"/>
        <end position="524"/>
    </location>
</feature>
<dbReference type="OrthoDB" id="342942at2759"/>
<feature type="compositionally biased region" description="Polar residues" evidence="1">
    <location>
        <begin position="1"/>
        <end position="34"/>
    </location>
</feature>
<reference evidence="2" key="1">
    <citation type="submission" date="2022-10" db="EMBL/GenBank/DDBJ databases">
        <title>Adaptive evolution leads to modifications in subtelomeric GC content in a zoonotic Cryptosporidium species.</title>
        <authorList>
            <person name="Li J."/>
            <person name="Feng Y."/>
            <person name="Xiao L."/>
        </authorList>
    </citation>
    <scope>NUCLEOTIDE SEQUENCE</scope>
    <source>
        <strain evidence="2">33844</strain>
    </source>
</reference>
<feature type="region of interest" description="Disordered" evidence="1">
    <location>
        <begin position="1"/>
        <end position="217"/>
    </location>
</feature>
<evidence type="ECO:0000313" key="2">
    <source>
        <dbReference type="EMBL" id="KAJ1607807.1"/>
    </source>
</evidence>
<accession>A0A9D5HX84</accession>
<evidence type="ECO:0000256" key="1">
    <source>
        <dbReference type="SAM" id="MobiDB-lite"/>
    </source>
</evidence>
<feature type="compositionally biased region" description="Polar residues" evidence="1">
    <location>
        <begin position="153"/>
        <end position="169"/>
    </location>
</feature>